<evidence type="ECO:0000256" key="2">
    <source>
        <dbReference type="ARBA" id="ARBA00022475"/>
    </source>
</evidence>
<dbReference type="RefSeq" id="WP_116192127.1">
    <property type="nucleotide sequence ID" value="NZ_QTTN01000047.1"/>
</dbReference>
<evidence type="ECO:0000313" key="9">
    <source>
        <dbReference type="Proteomes" id="UP000256304"/>
    </source>
</evidence>
<keyword evidence="9" id="KW-1185">Reference proteome</keyword>
<dbReference type="OrthoDB" id="7051771at2"/>
<protein>
    <submittedName>
        <fullName evidence="8">RND superfamily putative drug exporter</fullName>
    </submittedName>
</protein>
<dbReference type="PANTHER" id="PTHR33406">
    <property type="entry name" value="MEMBRANE PROTEIN MJ1562-RELATED"/>
    <property type="match status" value="1"/>
</dbReference>
<feature type="transmembrane region" description="Helical" evidence="6">
    <location>
        <begin position="153"/>
        <end position="175"/>
    </location>
</feature>
<dbReference type="PANTHER" id="PTHR33406:SF13">
    <property type="entry name" value="MEMBRANE PROTEIN YDFJ"/>
    <property type="match status" value="1"/>
</dbReference>
<keyword evidence="5 6" id="KW-0472">Membrane</keyword>
<gene>
    <name evidence="8" type="ORF">A8990_14729</name>
</gene>
<feature type="transmembrane region" description="Helical" evidence="6">
    <location>
        <begin position="124"/>
        <end position="147"/>
    </location>
</feature>
<dbReference type="SUPFAM" id="SSF82866">
    <property type="entry name" value="Multidrug efflux transporter AcrB transmembrane domain"/>
    <property type="match status" value="1"/>
</dbReference>
<feature type="domain" description="Membrane transport protein MMPL" evidence="7">
    <location>
        <begin position="2"/>
        <end position="190"/>
    </location>
</feature>
<dbReference type="GO" id="GO:0005886">
    <property type="term" value="C:plasma membrane"/>
    <property type="evidence" value="ECO:0007669"/>
    <property type="project" value="UniProtKB-SubCell"/>
</dbReference>
<feature type="transmembrane region" description="Helical" evidence="6">
    <location>
        <begin position="49"/>
        <end position="67"/>
    </location>
</feature>
<comment type="subcellular location">
    <subcellularLocation>
        <location evidence="1">Cell membrane</location>
        <topology evidence="1">Multi-pass membrane protein</topology>
    </subcellularLocation>
</comment>
<sequence>MLGGEAKYQQEVFDDIFQNIKYVLLFILGSNFVVLLIAFRSILIPIKTILMNVLSLGAAFGILVLIFVDGHFGMEPGSIVIMIPVFIFGLVFGISMDYGVFLVSRIYETYRMTRDNRLAILEGLASIGRIINSAAAIMIAVTLPFAFGDVAGVKQLGIGIAAAIFIDATVIRMILVPSLMRLFGKWNWWGPSWLK</sequence>
<dbReference type="Proteomes" id="UP000256304">
    <property type="component" value="Unassembled WGS sequence"/>
</dbReference>
<keyword evidence="2" id="KW-1003">Cell membrane</keyword>
<proteinExistence type="predicted"/>
<dbReference type="Gene3D" id="1.20.1640.10">
    <property type="entry name" value="Multidrug efflux transporter AcrB transmembrane domain"/>
    <property type="match status" value="1"/>
</dbReference>
<dbReference type="InterPro" id="IPR004869">
    <property type="entry name" value="MMPL_dom"/>
</dbReference>
<evidence type="ECO:0000256" key="4">
    <source>
        <dbReference type="ARBA" id="ARBA00022989"/>
    </source>
</evidence>
<evidence type="ECO:0000313" key="8">
    <source>
        <dbReference type="EMBL" id="REE66730.1"/>
    </source>
</evidence>
<feature type="transmembrane region" description="Helical" evidence="6">
    <location>
        <begin position="79"/>
        <end position="103"/>
    </location>
</feature>
<evidence type="ECO:0000256" key="3">
    <source>
        <dbReference type="ARBA" id="ARBA00022692"/>
    </source>
</evidence>
<dbReference type="EMBL" id="QTTN01000047">
    <property type="protein sequence ID" value="REE66730.1"/>
    <property type="molecule type" value="Genomic_DNA"/>
</dbReference>
<reference evidence="8 9" key="1">
    <citation type="submission" date="2018-08" db="EMBL/GenBank/DDBJ databases">
        <title>Genomic Encyclopedia of Type Strains, Phase III (KMG-III): the genomes of soil and plant-associated and newly described type strains.</title>
        <authorList>
            <person name="Whitman W."/>
        </authorList>
    </citation>
    <scope>NUCLEOTIDE SEQUENCE [LARGE SCALE GENOMIC DNA]</scope>
    <source>
        <strain evidence="8 9">CGMCC 1.10966</strain>
    </source>
</reference>
<feature type="transmembrane region" description="Helical" evidence="6">
    <location>
        <begin position="20"/>
        <end position="42"/>
    </location>
</feature>
<dbReference type="AlphaFoldDB" id="A0A3D9QZY4"/>
<organism evidence="8 9">
    <name type="scientific">Paenibacillus taihuensis</name>
    <dbReference type="NCBI Taxonomy" id="1156355"/>
    <lineage>
        <taxon>Bacteria</taxon>
        <taxon>Bacillati</taxon>
        <taxon>Bacillota</taxon>
        <taxon>Bacilli</taxon>
        <taxon>Bacillales</taxon>
        <taxon>Paenibacillaceae</taxon>
        <taxon>Paenibacillus</taxon>
    </lineage>
</organism>
<keyword evidence="3 6" id="KW-0812">Transmembrane</keyword>
<comment type="caution">
    <text evidence="8">The sequence shown here is derived from an EMBL/GenBank/DDBJ whole genome shotgun (WGS) entry which is preliminary data.</text>
</comment>
<evidence type="ECO:0000256" key="5">
    <source>
        <dbReference type="ARBA" id="ARBA00023136"/>
    </source>
</evidence>
<dbReference type="InterPro" id="IPR050545">
    <property type="entry name" value="Mycobact_MmpL"/>
</dbReference>
<dbReference type="Pfam" id="PF03176">
    <property type="entry name" value="MMPL"/>
    <property type="match status" value="1"/>
</dbReference>
<name>A0A3D9QZY4_9BACL</name>
<evidence type="ECO:0000256" key="6">
    <source>
        <dbReference type="SAM" id="Phobius"/>
    </source>
</evidence>
<evidence type="ECO:0000256" key="1">
    <source>
        <dbReference type="ARBA" id="ARBA00004651"/>
    </source>
</evidence>
<keyword evidence="4 6" id="KW-1133">Transmembrane helix</keyword>
<evidence type="ECO:0000259" key="7">
    <source>
        <dbReference type="Pfam" id="PF03176"/>
    </source>
</evidence>
<accession>A0A3D9QZY4</accession>